<protein>
    <submittedName>
        <fullName evidence="2">Uncharacterized protein</fullName>
    </submittedName>
</protein>
<dbReference type="EMBL" id="KB705645">
    <property type="protein sequence ID" value="EMR71395.1"/>
    <property type="molecule type" value="Genomic_DNA"/>
</dbReference>
<evidence type="ECO:0000313" key="3">
    <source>
        <dbReference type="Proteomes" id="UP000012174"/>
    </source>
</evidence>
<sequence length="291" mass="29857">MLSPKASSCLLAYLAFAFASVGQSAAGPLNARQTETSSGSETVATVTGYAHPLKLTPLETLAASQTALSYATPPSAIPVPEAPPAAAVLAVAAGEGEDSTPSAVQQEEEAATSVCTSITGSSPTATLPSFCEPSLHVNAPEFLTPRNESLALANVTIGTAADKIACCVECVRLFNCVAWRFNPVYVGEPTERLPGGFDPWGRGSCDVVYYTGGIDPENGVTEDGAADLCPNGKVGEVLEGSANVPGPDGNSTDRWMNVYYNGWNQGSCGAPVNVFESGTNAGKGDPDTLCE</sequence>
<proteinExistence type="predicted"/>
<evidence type="ECO:0000313" key="2">
    <source>
        <dbReference type="EMBL" id="EMR71395.1"/>
    </source>
</evidence>
<dbReference type="OMA" id="IACCVEC"/>
<dbReference type="OrthoDB" id="5417666at2759"/>
<gene>
    <name evidence="2" type="ORF">UCREL1_1550</name>
</gene>
<dbReference type="Proteomes" id="UP000012174">
    <property type="component" value="Unassembled WGS sequence"/>
</dbReference>
<accession>M7TXL2</accession>
<keyword evidence="1" id="KW-0732">Signal</keyword>
<evidence type="ECO:0000256" key="1">
    <source>
        <dbReference type="SAM" id="SignalP"/>
    </source>
</evidence>
<organism evidence="2 3">
    <name type="scientific">Eutypa lata (strain UCR-EL1)</name>
    <name type="common">Grapevine dieback disease fungus</name>
    <name type="synonym">Eutypa armeniacae</name>
    <dbReference type="NCBI Taxonomy" id="1287681"/>
    <lineage>
        <taxon>Eukaryota</taxon>
        <taxon>Fungi</taxon>
        <taxon>Dikarya</taxon>
        <taxon>Ascomycota</taxon>
        <taxon>Pezizomycotina</taxon>
        <taxon>Sordariomycetes</taxon>
        <taxon>Xylariomycetidae</taxon>
        <taxon>Xylariales</taxon>
        <taxon>Diatrypaceae</taxon>
        <taxon>Eutypa</taxon>
    </lineage>
</organism>
<keyword evidence="3" id="KW-1185">Reference proteome</keyword>
<reference evidence="3" key="1">
    <citation type="journal article" date="2013" name="Genome Announc.">
        <title>Draft genome sequence of the grapevine dieback fungus Eutypa lata UCR-EL1.</title>
        <authorList>
            <person name="Blanco-Ulate B."/>
            <person name="Rolshausen P.E."/>
            <person name="Cantu D."/>
        </authorList>
    </citation>
    <scope>NUCLEOTIDE SEQUENCE [LARGE SCALE GENOMIC DNA]</scope>
    <source>
        <strain evidence="3">UCR-EL1</strain>
    </source>
</reference>
<dbReference type="KEGG" id="ela:UCREL1_1550"/>
<dbReference type="HOGENOM" id="CLU_956539_0_0_1"/>
<dbReference type="AlphaFoldDB" id="M7TXL2"/>
<feature type="chain" id="PRO_5004086154" evidence="1">
    <location>
        <begin position="27"/>
        <end position="291"/>
    </location>
</feature>
<name>M7TXL2_EUTLA</name>
<feature type="signal peptide" evidence="1">
    <location>
        <begin position="1"/>
        <end position="26"/>
    </location>
</feature>